<reference evidence="2 3" key="1">
    <citation type="submission" date="2019-10" db="EMBL/GenBank/DDBJ databases">
        <title>Alcanivorax sp.PA15-N-34 draft genome sequence.</title>
        <authorList>
            <person name="Liao X."/>
            <person name="Shao Z."/>
        </authorList>
    </citation>
    <scope>NUCLEOTIDE SEQUENCE [LARGE SCALE GENOMIC DNA]</scope>
    <source>
        <strain evidence="2 3">PA15-N-34</strain>
    </source>
</reference>
<protein>
    <submittedName>
        <fullName evidence="2">Uncharacterized protein</fullName>
    </submittedName>
</protein>
<evidence type="ECO:0000313" key="3">
    <source>
        <dbReference type="Proteomes" id="UP000469421"/>
    </source>
</evidence>
<keyword evidence="1" id="KW-0732">Signal</keyword>
<organism evidence="2 3">
    <name type="scientific">Alcanivorax sediminis</name>
    <dbReference type="NCBI Taxonomy" id="2663008"/>
    <lineage>
        <taxon>Bacteria</taxon>
        <taxon>Pseudomonadati</taxon>
        <taxon>Pseudomonadota</taxon>
        <taxon>Gammaproteobacteria</taxon>
        <taxon>Oceanospirillales</taxon>
        <taxon>Alcanivoracaceae</taxon>
        <taxon>Alcanivorax</taxon>
    </lineage>
</organism>
<gene>
    <name evidence="2" type="ORF">GFN93_06360</name>
</gene>
<feature type="chain" id="PRO_5026926877" evidence="1">
    <location>
        <begin position="22"/>
        <end position="240"/>
    </location>
</feature>
<accession>A0A6N7LUX9</accession>
<name>A0A6N7LUX9_9GAMM</name>
<evidence type="ECO:0000256" key="1">
    <source>
        <dbReference type="SAM" id="SignalP"/>
    </source>
</evidence>
<evidence type="ECO:0000313" key="2">
    <source>
        <dbReference type="EMBL" id="MQX52865.1"/>
    </source>
</evidence>
<dbReference type="AlphaFoldDB" id="A0A6N7LUX9"/>
<dbReference type="Proteomes" id="UP000469421">
    <property type="component" value="Unassembled WGS sequence"/>
</dbReference>
<sequence length="240" mass="25879">MHLRALAAGLCSFCLLSPLHAEETLPPCGNPVSVPSKPDLEDYPDYTDFLVKIMVYKKAKKSQVIHREACPEDYQPQPVVSKDPTIILEPETLDGALDRAEQIPKLDYASNATWHDRSTSQSFSLAALPGSALASENIRTILANANNDSPLVLPMTIVGMQLDGLNDGANAEHLAQDSAYQTLLYTEGSVIEILFSSANGITAMSNSGNLTFFHNDSNDIVLTNGLIEVESCLSSGCPDL</sequence>
<proteinExistence type="predicted"/>
<keyword evidence="3" id="KW-1185">Reference proteome</keyword>
<dbReference type="RefSeq" id="WP_153499852.1">
    <property type="nucleotide sequence ID" value="NZ_JBMZXE010000006.1"/>
</dbReference>
<dbReference type="EMBL" id="WIRE01000001">
    <property type="protein sequence ID" value="MQX52865.1"/>
    <property type="molecule type" value="Genomic_DNA"/>
</dbReference>
<feature type="signal peptide" evidence="1">
    <location>
        <begin position="1"/>
        <end position="21"/>
    </location>
</feature>
<comment type="caution">
    <text evidence="2">The sequence shown here is derived from an EMBL/GenBank/DDBJ whole genome shotgun (WGS) entry which is preliminary data.</text>
</comment>